<dbReference type="KEGG" id="ccal:108622243"/>
<organism evidence="8 9">
    <name type="scientific">Ceratina calcarata</name>
    <dbReference type="NCBI Taxonomy" id="156304"/>
    <lineage>
        <taxon>Eukaryota</taxon>
        <taxon>Metazoa</taxon>
        <taxon>Ecdysozoa</taxon>
        <taxon>Arthropoda</taxon>
        <taxon>Hexapoda</taxon>
        <taxon>Insecta</taxon>
        <taxon>Pterygota</taxon>
        <taxon>Neoptera</taxon>
        <taxon>Endopterygota</taxon>
        <taxon>Hymenoptera</taxon>
        <taxon>Apocrita</taxon>
        <taxon>Aculeata</taxon>
        <taxon>Apoidea</taxon>
        <taxon>Anthophila</taxon>
        <taxon>Apidae</taxon>
        <taxon>Ceratina</taxon>
        <taxon>Zadontomerus</taxon>
    </lineage>
</organism>
<keyword evidence="5" id="KW-0206">Cytoskeleton</keyword>
<evidence type="ECO:0000256" key="5">
    <source>
        <dbReference type="ARBA" id="ARBA00023212"/>
    </source>
</evidence>
<dbReference type="Gene3D" id="1.20.120.1900">
    <property type="entry name" value="Gamma-tubulin complex, C-terminal domain"/>
    <property type="match status" value="1"/>
</dbReference>
<dbReference type="PANTHER" id="PTHR19302">
    <property type="entry name" value="GAMMA TUBULIN COMPLEX PROTEIN"/>
    <property type="match status" value="1"/>
</dbReference>
<comment type="similarity">
    <text evidence="2">Belongs to the TUBGCP family.</text>
</comment>
<dbReference type="Pfam" id="PF04130">
    <property type="entry name" value="GCP_C_terminal"/>
    <property type="match status" value="1"/>
</dbReference>
<evidence type="ECO:0000313" key="8">
    <source>
        <dbReference type="Proteomes" id="UP000694925"/>
    </source>
</evidence>
<dbReference type="GO" id="GO:0051011">
    <property type="term" value="F:microtubule minus-end binding"/>
    <property type="evidence" value="ECO:0007669"/>
    <property type="project" value="TreeGrafter"/>
</dbReference>
<dbReference type="GO" id="GO:0031122">
    <property type="term" value="P:cytoplasmic microtubule organization"/>
    <property type="evidence" value="ECO:0007669"/>
    <property type="project" value="TreeGrafter"/>
</dbReference>
<dbReference type="RefSeq" id="XP_017875473.1">
    <property type="nucleotide sequence ID" value="XM_018019984.2"/>
</dbReference>
<dbReference type="GO" id="GO:0007020">
    <property type="term" value="P:microtubule nucleation"/>
    <property type="evidence" value="ECO:0007669"/>
    <property type="project" value="InterPro"/>
</dbReference>
<dbReference type="GO" id="GO:0005874">
    <property type="term" value="C:microtubule"/>
    <property type="evidence" value="ECO:0007669"/>
    <property type="project" value="UniProtKB-KW"/>
</dbReference>
<proteinExistence type="inferred from homology"/>
<dbReference type="GO" id="GO:0043015">
    <property type="term" value="F:gamma-tubulin binding"/>
    <property type="evidence" value="ECO:0007669"/>
    <property type="project" value="InterPro"/>
</dbReference>
<dbReference type="InterPro" id="IPR007259">
    <property type="entry name" value="GCP"/>
</dbReference>
<evidence type="ECO:0000256" key="4">
    <source>
        <dbReference type="ARBA" id="ARBA00022701"/>
    </source>
</evidence>
<dbReference type="PANTHER" id="PTHR19302:SF70">
    <property type="entry name" value="GAMMA-TUBULIN COMPLEX COMPONENT 6"/>
    <property type="match status" value="1"/>
</dbReference>
<dbReference type="Pfam" id="PF17681">
    <property type="entry name" value="GCP_N_terminal"/>
    <property type="match status" value="1"/>
</dbReference>
<feature type="domain" description="Gamma tubulin complex component protein N-terminal" evidence="7">
    <location>
        <begin position="409"/>
        <end position="718"/>
    </location>
</feature>
<dbReference type="InterPro" id="IPR040457">
    <property type="entry name" value="GCP_C"/>
</dbReference>
<dbReference type="GO" id="GO:0000922">
    <property type="term" value="C:spindle pole"/>
    <property type="evidence" value="ECO:0007669"/>
    <property type="project" value="InterPro"/>
</dbReference>
<evidence type="ECO:0000256" key="3">
    <source>
        <dbReference type="ARBA" id="ARBA00022490"/>
    </source>
</evidence>
<dbReference type="CTD" id="39365"/>
<dbReference type="GO" id="GO:0000930">
    <property type="term" value="C:gamma-tubulin complex"/>
    <property type="evidence" value="ECO:0007669"/>
    <property type="project" value="TreeGrafter"/>
</dbReference>
<keyword evidence="3" id="KW-0963">Cytoplasm</keyword>
<reference evidence="9" key="1">
    <citation type="submission" date="2025-08" db="UniProtKB">
        <authorList>
            <consortium name="RefSeq"/>
        </authorList>
    </citation>
    <scope>IDENTIFICATION</scope>
    <source>
        <tissue evidence="9">Whole body</tissue>
    </source>
</reference>
<sequence>MNVMEHVKVNDDNNDAYDDGVYGLVTKLSLHILETYRPIQRSVQFTYDHDARIIKRLRTKAFEILLNRGNQHVPNHDYKESDEIDPFLEIEKHIFTLRVGLKHSSDAKELENLVEELEEFPCTDITISPVLRLLLHLRSFNATSDPITNVFYCNKINPMIPEMIHNDNEIPPFQMYPMESFIQSEKFEATLQTQRFQITRATPVSIMNELNFLHDSIKPRTLMAIESSDTPIVCDFMSSHVFEKIPSSSLLSLNQNLIVNSEFEQCASQNNILTDKCENLYSFSSERGLVTNYLYLPLKHTNTEENASITGTCKLFDQSVVNESQSTMDIWNYVWSQSDITDNLSSLNRQTWEHFGEIQSIKEPMFLTDTSVAAIHLEKIRQMNNLPLLSEKIINSVSLLEEIPITEFIKDMKSMLLGLESNSFEYRQATGFALRKNISVYGVAPESLESICQEPIDWGNSYKFLSDLVALKAQNNELFQEGLIFKAMCDNIKELVFYYQTVLLRIFSCENDSDRLLRILQKVRSVASIISKVGKVCEPYKETQNILRGEGSILTRIYNEAIKVTDPKVAVVFYSLLKSCCEIYFRFLQKWIFQGICDDIYGEFMIKTRPQYLRNRSHKFWAHSFRIYNDAVPGFLSDLAESILQCGKTVRLLRTCDSKNPVCHVCVTEPPEIKVCLNADAIEEQSLRCWEYEKKGKSALGSILSLSTAISEQKRLEKKISDVIHTQRDALLKSREKEERENALKIAQAKQNYLVSSQEQILVNDLQEKKKDEEETELTNETLSEVESLETPLEEVNDLQQKKELSNEIIAEIQAEECIIKEKSRDIERTNILNYYENLANDINQRCMRSQWRIKRMKLYEERVDALHTANKDSRDQLIRIEMPGVITSGFPVGNPRQDENRNYTETSLRRFMLDTRTKSRDKIDQLDTTESHSSLISNAHKTISNDNEKHEFQGFPGTLNVGAITEISSTKSTTNTRVNEMFENLSINSTQRSLERPTTLNVLKVDNAKSEIDGMQSLLRCNMTPNNNEPAVIEFTPNANEVTGLTIRIDNATILNQGNTDLETPMSCTTDNFTISSIQSPNSQTYNLENSSPTEISSVIVQSSCSQPMSKSSLTIKRDATFSDIFELAYDEKTSGSTVAPLSINDVEMIDHISLQAYLEKSIRIPLNIQSRLVNNAVIKYFLNENSLLSHLHSLRSYFFLLNGEFAKSLTDSLYARLYEISIPTELFNSATLTNLLERALTHSFSKVHMNSELVSLSATDVPSQLHISDPTALDCLSLNYKIHWPLNIILDEAVMVQYRKVFKFLITSGRVSWVLQEDFNIMKRERKAITSEQYHKLQLYRHSMTQFMNALHNYLTCSVLHASWTEFEKDLEHSLTVDQIYSSHINYVKRILSRCMLNTHGEKVRVCLNSIFKVILQFHNRIRSQNWIKRSTGYVHPNFKKLEQMYKAFCELRTYIAHVAFKLATSGYQPHLMHFLNSLNINHLYDLTVKTSRSSASVSEINNQKEAC</sequence>
<dbReference type="InterPro" id="IPR041470">
    <property type="entry name" value="GCP_N"/>
</dbReference>
<comment type="subcellular location">
    <subcellularLocation>
        <location evidence="1">Cytoplasm</location>
        <location evidence="1">Cytoskeleton</location>
    </subcellularLocation>
</comment>
<evidence type="ECO:0000256" key="2">
    <source>
        <dbReference type="ARBA" id="ARBA00010337"/>
    </source>
</evidence>
<name>A0AAJ7ISC8_9HYME</name>
<keyword evidence="8" id="KW-1185">Reference proteome</keyword>
<accession>A0AAJ7ISC8</accession>
<gene>
    <name evidence="9" type="primary">LOC108622243</name>
</gene>
<evidence type="ECO:0000313" key="9">
    <source>
        <dbReference type="RefSeq" id="XP_017875473.1"/>
    </source>
</evidence>
<dbReference type="GO" id="GO:0051225">
    <property type="term" value="P:spindle assembly"/>
    <property type="evidence" value="ECO:0007669"/>
    <property type="project" value="TreeGrafter"/>
</dbReference>
<dbReference type="InterPro" id="IPR042241">
    <property type="entry name" value="GCP_C_sf"/>
</dbReference>
<protein>
    <submittedName>
        <fullName evidence="9">Gamma-tubulin complex component 6</fullName>
    </submittedName>
</protein>
<dbReference type="Proteomes" id="UP000694925">
    <property type="component" value="Unplaced"/>
</dbReference>
<feature type="domain" description="Gamma tubulin complex component C-terminal" evidence="6">
    <location>
        <begin position="1189"/>
        <end position="1487"/>
    </location>
</feature>
<keyword evidence="4" id="KW-0493">Microtubule</keyword>
<evidence type="ECO:0000256" key="1">
    <source>
        <dbReference type="ARBA" id="ARBA00004245"/>
    </source>
</evidence>
<dbReference type="GO" id="GO:0051321">
    <property type="term" value="P:meiotic cell cycle"/>
    <property type="evidence" value="ECO:0007669"/>
    <property type="project" value="TreeGrafter"/>
</dbReference>
<evidence type="ECO:0000259" key="6">
    <source>
        <dbReference type="Pfam" id="PF04130"/>
    </source>
</evidence>
<dbReference type="GO" id="GO:0000278">
    <property type="term" value="P:mitotic cell cycle"/>
    <property type="evidence" value="ECO:0007669"/>
    <property type="project" value="TreeGrafter"/>
</dbReference>
<dbReference type="GeneID" id="108622243"/>
<evidence type="ECO:0000259" key="7">
    <source>
        <dbReference type="Pfam" id="PF17681"/>
    </source>
</evidence>